<protein>
    <submittedName>
        <fullName evidence="2">Toxin</fullName>
    </submittedName>
</protein>
<evidence type="ECO:0000313" key="2">
    <source>
        <dbReference type="EMBL" id="PTI51552.1"/>
    </source>
</evidence>
<evidence type="ECO:0000259" key="1">
    <source>
        <dbReference type="Pfam" id="PF06114"/>
    </source>
</evidence>
<dbReference type="InterPro" id="IPR010359">
    <property type="entry name" value="IrrE_HExxH"/>
</dbReference>
<proteinExistence type="predicted"/>
<accession>A0A2T4Q1I2</accession>
<evidence type="ECO:0000313" key="3">
    <source>
        <dbReference type="Proteomes" id="UP000240717"/>
    </source>
</evidence>
<dbReference type="EMBL" id="PZEV01000011">
    <property type="protein sequence ID" value="PTI51552.1"/>
    <property type="molecule type" value="Genomic_DNA"/>
</dbReference>
<gene>
    <name evidence="2" type="ORF">BU085_04600</name>
</gene>
<dbReference type="Pfam" id="PF06114">
    <property type="entry name" value="Peptidase_M78"/>
    <property type="match status" value="1"/>
</dbReference>
<dbReference type="RefSeq" id="WP_107532734.1">
    <property type="nucleotide sequence ID" value="NZ_PZEV01000011.1"/>
</dbReference>
<dbReference type="Proteomes" id="UP000240717">
    <property type="component" value="Unassembled WGS sequence"/>
</dbReference>
<organism evidence="2 3">
    <name type="scientific">Staphylococcus warneri</name>
    <dbReference type="NCBI Taxonomy" id="1292"/>
    <lineage>
        <taxon>Bacteria</taxon>
        <taxon>Bacillati</taxon>
        <taxon>Bacillota</taxon>
        <taxon>Bacilli</taxon>
        <taxon>Bacillales</taxon>
        <taxon>Staphylococcaceae</taxon>
        <taxon>Staphylococcus</taxon>
    </lineage>
</organism>
<reference evidence="2 3" key="1">
    <citation type="journal article" date="2016" name="Front. Microbiol.">
        <title>Comprehensive Phylogenetic Analysis of Bovine Non-aureus Staphylococci Species Based on Whole-Genome Sequencing.</title>
        <authorList>
            <person name="Naushad S."/>
            <person name="Barkema H.W."/>
            <person name="Luby C."/>
            <person name="Condas L.A."/>
            <person name="Nobrega D.B."/>
            <person name="Carson D.A."/>
            <person name="De Buck J."/>
        </authorList>
    </citation>
    <scope>NUCLEOTIDE SEQUENCE [LARGE SCALE GENOMIC DNA]</scope>
    <source>
        <strain evidence="2 3">SNUC 2993</strain>
    </source>
</reference>
<comment type="caution">
    <text evidence="2">The sequence shown here is derived from an EMBL/GenBank/DDBJ whole genome shotgun (WGS) entry which is preliminary data.</text>
</comment>
<sequence length="161" mass="19181">MSRYEQLLTENEHIKIRDTHSLPDGYSGFYKDGIILIDKNLSETRKAEVLYEELAHHKLTYGNILDQSKWINRKFENYAKRHGYEAALPLRIIVEAHHYGVSNLYELAQYVQLSEEHVLEILEYYKNKYGLDARYGNYVIKFEPLRVFKYKKLYKGDINNV</sequence>
<name>A0A2T4Q1I2_STAWA</name>
<feature type="domain" description="IrrE N-terminal-like" evidence="1">
    <location>
        <begin position="25"/>
        <end position="119"/>
    </location>
</feature>
<dbReference type="AlphaFoldDB" id="A0A2T4Q1I2"/>